<reference evidence="1 2" key="1">
    <citation type="journal article" date="2017" name="Antonie Van Leeuwenhoek">
        <title>Rhizobium rhizosphaerae sp. nov., a novel species isolated from rice rhizosphere.</title>
        <authorList>
            <person name="Zhao J.J."/>
            <person name="Zhang J."/>
            <person name="Zhang R.J."/>
            <person name="Zhang C.W."/>
            <person name="Yin H.Q."/>
            <person name="Zhang X.X."/>
        </authorList>
    </citation>
    <scope>NUCLEOTIDE SEQUENCE [LARGE SCALE GENOMIC DNA]</scope>
    <source>
        <strain evidence="1 2">KMM 241</strain>
    </source>
</reference>
<comment type="caution">
    <text evidence="1">The sequence shown here is derived from an EMBL/GenBank/DDBJ whole genome shotgun (WGS) entry which is preliminary data.</text>
</comment>
<proteinExistence type="predicted"/>
<protein>
    <submittedName>
        <fullName evidence="1">Uncharacterized protein</fullName>
    </submittedName>
</protein>
<evidence type="ECO:0000313" key="2">
    <source>
        <dbReference type="Proteomes" id="UP000006263"/>
    </source>
</evidence>
<dbReference type="Proteomes" id="UP000006263">
    <property type="component" value="Unassembled WGS sequence"/>
</dbReference>
<dbReference type="EMBL" id="BAEP01000023">
    <property type="protein sequence ID" value="GAC23452.1"/>
    <property type="molecule type" value="Genomic_DNA"/>
</dbReference>
<organism evidence="1 2">
    <name type="scientific">Paraglaciecola mesophila KMM 241</name>
    <dbReference type="NCBI Taxonomy" id="1128912"/>
    <lineage>
        <taxon>Bacteria</taxon>
        <taxon>Pseudomonadati</taxon>
        <taxon>Pseudomonadota</taxon>
        <taxon>Gammaproteobacteria</taxon>
        <taxon>Alteromonadales</taxon>
        <taxon>Alteromonadaceae</taxon>
        <taxon>Paraglaciecola</taxon>
    </lineage>
</organism>
<gene>
    <name evidence="1" type="ORF">GMES_1153</name>
</gene>
<evidence type="ECO:0000313" key="1">
    <source>
        <dbReference type="EMBL" id="GAC23452.1"/>
    </source>
</evidence>
<sequence length="42" mass="4837">MRRDTKMLLNLNVSFAWLKAKPPKESSMGSRQACQHMLNGFI</sequence>
<name>K6YZ69_9ALTE</name>
<dbReference type="AlphaFoldDB" id="K6YZ69"/>
<accession>K6YZ69</accession>